<dbReference type="PATRIC" id="fig|87541.4.peg.467"/>
<dbReference type="EMBL" id="LSCQ01000020">
    <property type="protein sequence ID" value="KXB37748.1"/>
    <property type="molecule type" value="Genomic_DNA"/>
</dbReference>
<comment type="caution">
    <text evidence="4">The sequence shown here is derived from an EMBL/GenBank/DDBJ whole genome shotgun (WGS) entry which is preliminary data.</text>
</comment>
<gene>
    <name evidence="4" type="ORF">HMPREF3187_00465</name>
</gene>
<evidence type="ECO:0000256" key="1">
    <source>
        <dbReference type="ARBA" id="ARBA00006068"/>
    </source>
</evidence>
<accession>A0A133Y3H4</accession>
<feature type="region of interest" description="Disordered" evidence="2">
    <location>
        <begin position="1"/>
        <end position="25"/>
    </location>
</feature>
<dbReference type="PANTHER" id="PTHR33392:SF6">
    <property type="entry name" value="POLYISOPRENYL-TEICHOIC ACID--PEPTIDOGLYCAN TEICHOIC ACID TRANSFERASE TAGU"/>
    <property type="match status" value="1"/>
</dbReference>
<feature type="region of interest" description="Disordered" evidence="2">
    <location>
        <begin position="415"/>
        <end position="479"/>
    </location>
</feature>
<organism evidence="4 5">
    <name type="scientific">Aerococcus christensenii</name>
    <dbReference type="NCBI Taxonomy" id="87541"/>
    <lineage>
        <taxon>Bacteria</taxon>
        <taxon>Bacillati</taxon>
        <taxon>Bacillota</taxon>
        <taxon>Bacilli</taxon>
        <taxon>Lactobacillales</taxon>
        <taxon>Aerococcaceae</taxon>
        <taxon>Aerococcus</taxon>
    </lineage>
</organism>
<dbReference type="RefSeq" id="WP_060936535.1">
    <property type="nucleotide sequence ID" value="NZ_JASOZP010000001.1"/>
</dbReference>
<evidence type="ECO:0000313" key="5">
    <source>
        <dbReference type="Proteomes" id="UP000070422"/>
    </source>
</evidence>
<feature type="compositionally biased region" description="Low complexity" evidence="2">
    <location>
        <begin position="442"/>
        <end position="467"/>
    </location>
</feature>
<dbReference type="STRING" id="87541.AWM71_01960"/>
<dbReference type="AlphaFoldDB" id="A0A133Y3H4"/>
<feature type="domain" description="Cell envelope-related transcriptional attenuator" evidence="3">
    <location>
        <begin position="106"/>
        <end position="249"/>
    </location>
</feature>
<proteinExistence type="inferred from homology"/>
<dbReference type="InterPro" id="IPR050922">
    <property type="entry name" value="LytR/CpsA/Psr_CW_biosynth"/>
</dbReference>
<dbReference type="PANTHER" id="PTHR33392">
    <property type="entry name" value="POLYISOPRENYL-TEICHOIC ACID--PEPTIDOGLYCAN TEICHOIC ACID TRANSFERASE TAGU"/>
    <property type="match status" value="1"/>
</dbReference>
<protein>
    <submittedName>
        <fullName evidence="4">Cell envelope-like function transcriptional attenuator common domain protein</fullName>
    </submittedName>
</protein>
<evidence type="ECO:0000256" key="2">
    <source>
        <dbReference type="SAM" id="MobiDB-lite"/>
    </source>
</evidence>
<comment type="similarity">
    <text evidence="1">Belongs to the LytR/CpsA/Psr (LCP) family.</text>
</comment>
<dbReference type="Gene3D" id="3.40.630.190">
    <property type="entry name" value="LCP protein"/>
    <property type="match status" value="1"/>
</dbReference>
<dbReference type="InterPro" id="IPR004474">
    <property type="entry name" value="LytR_CpsA_psr"/>
</dbReference>
<evidence type="ECO:0000259" key="3">
    <source>
        <dbReference type="Pfam" id="PF03816"/>
    </source>
</evidence>
<dbReference type="Proteomes" id="UP000070422">
    <property type="component" value="Unassembled WGS sequence"/>
</dbReference>
<name>A0A133Y3H4_9LACT</name>
<reference evidence="4 5" key="1">
    <citation type="submission" date="2016-01" db="EMBL/GenBank/DDBJ databases">
        <authorList>
            <person name="Oliw E.H."/>
        </authorList>
    </citation>
    <scope>NUCLEOTIDE SEQUENCE [LARGE SCALE GENOMIC DNA]</scope>
    <source>
        <strain evidence="4 5">KA00635</strain>
    </source>
</reference>
<dbReference type="NCBIfam" id="TIGR00350">
    <property type="entry name" value="lytR_cpsA_psr"/>
    <property type="match status" value="1"/>
</dbReference>
<feature type="compositionally biased region" description="Basic residues" evidence="2">
    <location>
        <begin position="12"/>
        <end position="25"/>
    </location>
</feature>
<sequence length="479" mass="54152">MTLNEGHSRMERRSHRHTQKLPKPPRRNKKRLVMIILSLLLACGLIYGVGRFLNNIFHFTDSIYQAVDRQKMRKEAISLKKEDPVSILVAGVDNGALMYKNIEEGRTDVMMVVTINPKENKSTILSIPRDTLAPQGTSNKFDKLNHAYMDGGIKDTINSVQRLLDIPIDHYVEVNMKAFIDIIDSLDGIDVVPPMTFEQDGAFFTKGQTMHINGEQAMQYVRMREKDPQGDIGRQKRQQQVVQAVIDKFLSVDTAFNYEEILEKLGQSLKTDLRARDMMDLQKNYLKAVKKPVHLVFEDWVDLKLPFGWYLMLKEADRIKMSNQIRELLGLEPTQSAIVYPIEFGVIPDYFPVEDTNKNGILDSGDMLIDPGIYQRKDLDALIRKFFGEDGLMYEKTHEPSQQISRAIQANNGLPDVSSEERANIASPQQEPRPAAAPPVSAPQSTVESRPAVAPEEPSEVQPPQSAVSLSVKPQAVVQ</sequence>
<feature type="compositionally biased region" description="Basic and acidic residues" evidence="2">
    <location>
        <begin position="1"/>
        <end position="11"/>
    </location>
</feature>
<dbReference type="Pfam" id="PF03816">
    <property type="entry name" value="LytR_cpsA_psr"/>
    <property type="match status" value="1"/>
</dbReference>
<evidence type="ECO:0000313" key="4">
    <source>
        <dbReference type="EMBL" id="KXB37748.1"/>
    </source>
</evidence>
<dbReference type="OrthoDB" id="27330at2"/>